<organism evidence="2 3">
    <name type="scientific">Mycena chlorophos</name>
    <name type="common">Agaric fungus</name>
    <name type="synonym">Agaricus chlorophos</name>
    <dbReference type="NCBI Taxonomy" id="658473"/>
    <lineage>
        <taxon>Eukaryota</taxon>
        <taxon>Fungi</taxon>
        <taxon>Dikarya</taxon>
        <taxon>Basidiomycota</taxon>
        <taxon>Agaricomycotina</taxon>
        <taxon>Agaricomycetes</taxon>
        <taxon>Agaricomycetidae</taxon>
        <taxon>Agaricales</taxon>
        <taxon>Marasmiineae</taxon>
        <taxon>Mycenaceae</taxon>
        <taxon>Mycena</taxon>
    </lineage>
</organism>
<accession>A0A8H6S8E6</accession>
<feature type="compositionally biased region" description="Polar residues" evidence="1">
    <location>
        <begin position="67"/>
        <end position="85"/>
    </location>
</feature>
<dbReference type="EMBL" id="JACAZE010000019">
    <property type="protein sequence ID" value="KAF7294105.1"/>
    <property type="molecule type" value="Genomic_DNA"/>
</dbReference>
<evidence type="ECO:0000313" key="2">
    <source>
        <dbReference type="EMBL" id="KAF7294105.1"/>
    </source>
</evidence>
<gene>
    <name evidence="2" type="ORF">HMN09_01138500</name>
</gene>
<protein>
    <submittedName>
        <fullName evidence="2">Uncharacterized protein</fullName>
    </submittedName>
</protein>
<proteinExistence type="predicted"/>
<evidence type="ECO:0000256" key="1">
    <source>
        <dbReference type="SAM" id="MobiDB-lite"/>
    </source>
</evidence>
<feature type="region of interest" description="Disordered" evidence="1">
    <location>
        <begin position="48"/>
        <end position="91"/>
    </location>
</feature>
<name>A0A8H6S8E6_MYCCL</name>
<comment type="caution">
    <text evidence="2">The sequence shown here is derived from an EMBL/GenBank/DDBJ whole genome shotgun (WGS) entry which is preliminary data.</text>
</comment>
<evidence type="ECO:0000313" key="3">
    <source>
        <dbReference type="Proteomes" id="UP000613580"/>
    </source>
</evidence>
<feature type="region of interest" description="Disordered" evidence="1">
    <location>
        <begin position="105"/>
        <end position="127"/>
    </location>
</feature>
<keyword evidence="3" id="KW-1185">Reference proteome</keyword>
<sequence length="329" mass="36254">MPLLHNTKPASGASRPNSTAGLRLANATPAAAAPSNLVHCMTEATANEPATGLATPNNNHRQLKTRGGSTSANSQAQTMRLTDSGSAHRPRHCTALRLSRRPLLRPQRPIHGPSAVAPSTTPHWHPIRSRLPVLPRQLPPTPNGRDRRIRTFDSRRLLAAFFTTTDPTRPSATAEDKQDPGLVRLLSLRPHGRPQTTWTTALRVQWVFREQCLLRLATTFTRCHQTARRPLSSNLNYSGRASLRFISLHVSGFDIASFEQATSGLLGSRTSMCVRREAGRDTVSFLHPSSSARFLHLQHTMFLHHLPLIIPAYVQLDSPSSSSGTYLVR</sequence>
<dbReference type="AlphaFoldDB" id="A0A8H6S8E6"/>
<dbReference type="Proteomes" id="UP000613580">
    <property type="component" value="Unassembled WGS sequence"/>
</dbReference>
<feature type="region of interest" description="Disordered" evidence="1">
    <location>
        <begin position="1"/>
        <end position="20"/>
    </location>
</feature>
<reference evidence="2" key="1">
    <citation type="submission" date="2020-05" db="EMBL/GenBank/DDBJ databases">
        <title>Mycena genomes resolve the evolution of fungal bioluminescence.</title>
        <authorList>
            <person name="Tsai I.J."/>
        </authorList>
    </citation>
    <scope>NUCLEOTIDE SEQUENCE</scope>
    <source>
        <strain evidence="2">110903Hualien_Pintung</strain>
    </source>
</reference>